<dbReference type="AlphaFoldDB" id="A0A1H8BKN9"/>
<evidence type="ECO:0000256" key="2">
    <source>
        <dbReference type="ARBA" id="ARBA00022448"/>
    </source>
</evidence>
<evidence type="ECO:0000259" key="8">
    <source>
        <dbReference type="PROSITE" id="PS50850"/>
    </source>
</evidence>
<organism evidence="9 10">
    <name type="scientific">Chryseobacterium taichungense</name>
    <dbReference type="NCBI Taxonomy" id="295069"/>
    <lineage>
        <taxon>Bacteria</taxon>
        <taxon>Pseudomonadati</taxon>
        <taxon>Bacteroidota</taxon>
        <taxon>Flavobacteriia</taxon>
        <taxon>Flavobacteriales</taxon>
        <taxon>Weeksellaceae</taxon>
        <taxon>Chryseobacterium group</taxon>
        <taxon>Chryseobacterium</taxon>
    </lineage>
</organism>
<comment type="subcellular location">
    <subcellularLocation>
        <location evidence="1">Cell membrane</location>
        <topology evidence="1">Multi-pass membrane protein</topology>
    </subcellularLocation>
</comment>
<dbReference type="PROSITE" id="PS50850">
    <property type="entry name" value="MFS"/>
    <property type="match status" value="1"/>
</dbReference>
<dbReference type="PANTHER" id="PTHR23522:SF4">
    <property type="entry name" value="NUCLEOSIDE PERMEASE NUPG-RELATED"/>
    <property type="match status" value="1"/>
</dbReference>
<feature type="domain" description="Major facilitator superfamily (MFS) profile" evidence="8">
    <location>
        <begin position="232"/>
        <end position="444"/>
    </location>
</feature>
<accession>A0A1H8BKN9</accession>
<dbReference type="InterPro" id="IPR004740">
    <property type="entry name" value="Nuc_H_symport"/>
</dbReference>
<evidence type="ECO:0000313" key="9">
    <source>
        <dbReference type="EMBL" id="SEM83435.1"/>
    </source>
</evidence>
<evidence type="ECO:0000256" key="7">
    <source>
        <dbReference type="SAM" id="Phobius"/>
    </source>
</evidence>
<dbReference type="PANTHER" id="PTHR23522">
    <property type="entry name" value="BLL5896 PROTEIN"/>
    <property type="match status" value="1"/>
</dbReference>
<name>A0A1H8BKN9_9FLAO</name>
<evidence type="ECO:0000256" key="1">
    <source>
        <dbReference type="ARBA" id="ARBA00004651"/>
    </source>
</evidence>
<feature type="transmembrane region" description="Helical" evidence="7">
    <location>
        <begin position="233"/>
        <end position="254"/>
    </location>
</feature>
<feature type="transmembrane region" description="Helical" evidence="7">
    <location>
        <begin position="370"/>
        <end position="391"/>
    </location>
</feature>
<proteinExistence type="predicted"/>
<feature type="transmembrane region" description="Helical" evidence="7">
    <location>
        <begin position="69"/>
        <end position="89"/>
    </location>
</feature>
<feature type="transmembrane region" description="Helical" evidence="7">
    <location>
        <begin position="140"/>
        <end position="161"/>
    </location>
</feature>
<keyword evidence="3" id="KW-1003">Cell membrane</keyword>
<feature type="transmembrane region" description="Helical" evidence="7">
    <location>
        <begin position="330"/>
        <end position="349"/>
    </location>
</feature>
<dbReference type="Pfam" id="PF03825">
    <property type="entry name" value="Nuc_H_symport"/>
    <property type="match status" value="1"/>
</dbReference>
<protein>
    <submittedName>
        <fullName evidence="9">MFS transporter, NHS family, nucleoside permease/MFS transporter, NHS family, xanthosine permease</fullName>
    </submittedName>
</protein>
<gene>
    <name evidence="9" type="ORF">SAMN05421856_10777</name>
</gene>
<dbReference type="RefSeq" id="WP_090000802.1">
    <property type="nucleotide sequence ID" value="NZ_DAMCDB010000016.1"/>
</dbReference>
<feature type="transmembrane region" description="Helical" evidence="7">
    <location>
        <begin position="306"/>
        <end position="324"/>
    </location>
</feature>
<feature type="transmembrane region" description="Helical" evidence="7">
    <location>
        <begin position="181"/>
        <end position="200"/>
    </location>
</feature>
<dbReference type="STRING" id="295069.SAMN05421856_10777"/>
<evidence type="ECO:0000313" key="10">
    <source>
        <dbReference type="Proteomes" id="UP000199450"/>
    </source>
</evidence>
<dbReference type="InterPro" id="IPR020846">
    <property type="entry name" value="MFS_dom"/>
</dbReference>
<dbReference type="OrthoDB" id="9783013at2"/>
<feature type="transmembrane region" description="Helical" evidence="7">
    <location>
        <begin position="101"/>
        <end position="128"/>
    </location>
</feature>
<reference evidence="10" key="1">
    <citation type="submission" date="2016-10" db="EMBL/GenBank/DDBJ databases">
        <authorList>
            <person name="Varghese N."/>
            <person name="Submissions S."/>
        </authorList>
    </citation>
    <scope>NUCLEOTIDE SEQUENCE [LARGE SCALE GENOMIC DNA]</scope>
    <source>
        <strain evidence="10">DSM 17453</strain>
    </source>
</reference>
<evidence type="ECO:0000256" key="4">
    <source>
        <dbReference type="ARBA" id="ARBA00022692"/>
    </source>
</evidence>
<dbReference type="GO" id="GO:0015213">
    <property type="term" value="F:uridine transmembrane transporter activity"/>
    <property type="evidence" value="ECO:0007669"/>
    <property type="project" value="TreeGrafter"/>
</dbReference>
<keyword evidence="6 7" id="KW-0472">Membrane</keyword>
<dbReference type="InterPro" id="IPR036259">
    <property type="entry name" value="MFS_trans_sf"/>
</dbReference>
<dbReference type="SUPFAM" id="SSF103473">
    <property type="entry name" value="MFS general substrate transporter"/>
    <property type="match status" value="2"/>
</dbReference>
<dbReference type="EMBL" id="FOBV01000007">
    <property type="protein sequence ID" value="SEM83435.1"/>
    <property type="molecule type" value="Genomic_DNA"/>
</dbReference>
<keyword evidence="10" id="KW-1185">Reference proteome</keyword>
<dbReference type="Gene3D" id="1.20.1250.20">
    <property type="entry name" value="MFS general substrate transporter like domains"/>
    <property type="match status" value="2"/>
</dbReference>
<feature type="transmembrane region" description="Helical" evidence="7">
    <location>
        <begin position="411"/>
        <end position="430"/>
    </location>
</feature>
<evidence type="ECO:0000256" key="5">
    <source>
        <dbReference type="ARBA" id="ARBA00022989"/>
    </source>
</evidence>
<feature type="transmembrane region" description="Helical" evidence="7">
    <location>
        <begin position="38"/>
        <end position="60"/>
    </location>
</feature>
<dbReference type="GO" id="GO:0015212">
    <property type="term" value="F:cytidine transmembrane transporter activity"/>
    <property type="evidence" value="ECO:0007669"/>
    <property type="project" value="TreeGrafter"/>
</dbReference>
<keyword evidence="2" id="KW-0813">Transport</keyword>
<evidence type="ECO:0000256" key="6">
    <source>
        <dbReference type="ARBA" id="ARBA00023136"/>
    </source>
</evidence>
<evidence type="ECO:0000256" key="3">
    <source>
        <dbReference type="ARBA" id="ARBA00022475"/>
    </source>
</evidence>
<keyword evidence="4 7" id="KW-0812">Transmembrane</keyword>
<dbReference type="Proteomes" id="UP000199450">
    <property type="component" value="Unassembled WGS sequence"/>
</dbReference>
<feature type="transmembrane region" description="Helical" evidence="7">
    <location>
        <begin position="274"/>
        <end position="294"/>
    </location>
</feature>
<dbReference type="GO" id="GO:0005886">
    <property type="term" value="C:plasma membrane"/>
    <property type="evidence" value="ECO:0007669"/>
    <property type="project" value="UniProtKB-SubCell"/>
</dbReference>
<keyword evidence="5 7" id="KW-1133">Transmembrane helix</keyword>
<sequence>MNLKLRLIILSFLQFGVWGAYLTSMGNYLGSVGLGSKIGLFYAMQGIVSIFMPAIMGIIADRWIQAQKLLGISHFLAAVFLIWAGYYGMSAGENVEFSKLFILYSLSVTFYMPTIALSNSVAYTVLVNNNFDTIKSFPPIRTLGTVGFICAMLFVNFAGIQDGSLKFNFSNATDFPSFQHSYSQFFVSGILGIILFFYSFTLPNCEVNKSNEKRTLSDALGLKAFALFKEKKMAIFFIFSMFLGVSLQITNGYANPFITSFKAIPEYADTWGSNNANALISLSQVSETLCILLIPFFLKRYGIKKVMLMAMFAWFLRFGLFGLGNPGGGVWMFILSMIVYGIAFDFFNVSGSLFVDKETDRSIRSSAQGVFMMMTNGFGATIGMLAAQEVVNHYVFSQTDPSLQLAGWQTSWYIFAGYALIVTIAFAIVFKHKHNPEEISQIKH</sequence>